<dbReference type="InterPro" id="IPR015500">
    <property type="entry name" value="Peptidase_S8_subtilisin-rel"/>
</dbReference>
<gene>
    <name evidence="8" type="ORF">H3Z74_24105</name>
</gene>
<keyword evidence="2 5" id="KW-0645">Protease</keyword>
<organism evidence="8 9">
    <name type="scientific">Sphingomonas alpina</name>
    <dbReference type="NCBI Taxonomy" id="653931"/>
    <lineage>
        <taxon>Bacteria</taxon>
        <taxon>Pseudomonadati</taxon>
        <taxon>Pseudomonadota</taxon>
        <taxon>Alphaproteobacteria</taxon>
        <taxon>Sphingomonadales</taxon>
        <taxon>Sphingomonadaceae</taxon>
        <taxon>Sphingomonas</taxon>
    </lineage>
</organism>
<keyword evidence="9" id="KW-1185">Reference proteome</keyword>
<feature type="active site" description="Charge relay system" evidence="5">
    <location>
        <position position="401"/>
    </location>
</feature>
<evidence type="ECO:0000256" key="5">
    <source>
        <dbReference type="PROSITE-ProRule" id="PRU01240"/>
    </source>
</evidence>
<dbReference type="PANTHER" id="PTHR43806">
    <property type="entry name" value="PEPTIDASE S8"/>
    <property type="match status" value="1"/>
</dbReference>
<dbReference type="PROSITE" id="PS51892">
    <property type="entry name" value="SUBTILASE"/>
    <property type="match status" value="1"/>
</dbReference>
<dbReference type="RefSeq" id="WP_187761976.1">
    <property type="nucleotide sequence ID" value="NZ_CP061038.1"/>
</dbReference>
<dbReference type="GO" id="GO:0004252">
    <property type="term" value="F:serine-type endopeptidase activity"/>
    <property type="evidence" value="ECO:0007669"/>
    <property type="project" value="UniProtKB-UniRule"/>
</dbReference>
<dbReference type="InterPro" id="IPR023828">
    <property type="entry name" value="Peptidase_S8_Ser-AS"/>
</dbReference>
<dbReference type="InterPro" id="IPR000209">
    <property type="entry name" value="Peptidase_S8/S53_dom"/>
</dbReference>
<evidence type="ECO:0000256" key="3">
    <source>
        <dbReference type="ARBA" id="ARBA00022801"/>
    </source>
</evidence>
<dbReference type="Gene3D" id="3.40.50.200">
    <property type="entry name" value="Peptidase S8/S53 domain"/>
    <property type="match status" value="1"/>
</dbReference>
<dbReference type="GO" id="GO:0006508">
    <property type="term" value="P:proteolysis"/>
    <property type="evidence" value="ECO:0007669"/>
    <property type="project" value="UniProtKB-KW"/>
</dbReference>
<dbReference type="Proteomes" id="UP000516148">
    <property type="component" value="Chromosome"/>
</dbReference>
<evidence type="ECO:0000256" key="4">
    <source>
        <dbReference type="ARBA" id="ARBA00022825"/>
    </source>
</evidence>
<dbReference type="InterPro" id="IPR036852">
    <property type="entry name" value="Peptidase_S8/S53_dom_sf"/>
</dbReference>
<keyword evidence="4 5" id="KW-0720">Serine protease</keyword>
<dbReference type="PROSITE" id="PS00138">
    <property type="entry name" value="SUBTILASE_SER"/>
    <property type="match status" value="1"/>
</dbReference>
<dbReference type="SUPFAM" id="SSF52743">
    <property type="entry name" value="Subtilisin-like"/>
    <property type="match status" value="1"/>
</dbReference>
<comment type="similarity">
    <text evidence="1 5 6">Belongs to the peptidase S8 family.</text>
</comment>
<dbReference type="PROSITE" id="PS00136">
    <property type="entry name" value="SUBTILASE_ASP"/>
    <property type="match status" value="1"/>
</dbReference>
<evidence type="ECO:0000259" key="7">
    <source>
        <dbReference type="Pfam" id="PF00082"/>
    </source>
</evidence>
<protein>
    <submittedName>
        <fullName evidence="8">S8 family serine peptidase</fullName>
    </submittedName>
</protein>
<evidence type="ECO:0000256" key="1">
    <source>
        <dbReference type="ARBA" id="ARBA00011073"/>
    </source>
</evidence>
<proteinExistence type="inferred from homology"/>
<dbReference type="PRINTS" id="PR00723">
    <property type="entry name" value="SUBTILISIN"/>
</dbReference>
<dbReference type="InterPro" id="IPR023827">
    <property type="entry name" value="Peptidase_S8_Asp-AS"/>
</dbReference>
<evidence type="ECO:0000313" key="8">
    <source>
        <dbReference type="EMBL" id="QNQ09665.1"/>
    </source>
</evidence>
<name>A0A7H0LJ12_9SPHN</name>
<dbReference type="PANTHER" id="PTHR43806:SF11">
    <property type="entry name" value="CEREVISIN-RELATED"/>
    <property type="match status" value="1"/>
</dbReference>
<evidence type="ECO:0000256" key="6">
    <source>
        <dbReference type="RuleBase" id="RU003355"/>
    </source>
</evidence>
<dbReference type="AlphaFoldDB" id="A0A7H0LJ12"/>
<feature type="active site" description="Charge relay system" evidence="5">
    <location>
        <position position="235"/>
    </location>
</feature>
<reference evidence="8 9" key="1">
    <citation type="submission" date="2020-09" db="EMBL/GenBank/DDBJ databases">
        <title>Sphingomonas sp., a new species isolated from pork steak.</title>
        <authorList>
            <person name="Heidler von Heilborn D."/>
        </authorList>
    </citation>
    <scope>NUCLEOTIDE SEQUENCE [LARGE SCALE GENOMIC DNA]</scope>
    <source>
        <strain evidence="9">S8-3T</strain>
    </source>
</reference>
<feature type="domain" description="Peptidase S8/S53" evidence="7">
    <location>
        <begin position="176"/>
        <end position="441"/>
    </location>
</feature>
<sequence length="481" mass="48974">MSVSRAILPWAHRSGAYALPTSLLVRLKLGEVPAGIPAALDVRRKAASPAGSTGHGALDRVVSSFGSHVQVSRLHAAARALRNVGARNMGYSEEEEVSGIARVLRFDVAEGTHVGSLAISLMQLDLVESAIPNYITTVGLDGPDMPRRPSGDDDGWDPRDLVNARRALAYEGGDASVIVGVVDSGLALEHPEFAGRLRHGYDTVQLGKGELAGGVALLGDNQGADTNPTDRYVGHGTGCAGIIGGCGSEMPPGLGGDCRMLPLRALGAARFPGRDAAVGVGALSDLDMALVMAAQLGAKVINCSFGTEDDALEPGAPKPHAEAVAFATARGCALVAASGNSGDDHIYWPAAFPDVIAVGSVALDRSVSSFSTHGKHVALCAPGERVRTASLDGYQSATGTSFAAPFVAGAAALLVARANTRAAALDPATIKSLLIDSAQPHRGDVGPGNGAGVLDAARALELLDQALDADETTELGGADDG</sequence>
<feature type="active site" description="Charge relay system" evidence="5">
    <location>
        <position position="183"/>
    </location>
</feature>
<keyword evidence="3 5" id="KW-0378">Hydrolase</keyword>
<accession>A0A7H0LJ12</accession>
<dbReference type="EMBL" id="CP061038">
    <property type="protein sequence ID" value="QNQ09665.1"/>
    <property type="molecule type" value="Genomic_DNA"/>
</dbReference>
<dbReference type="Pfam" id="PF00082">
    <property type="entry name" value="Peptidase_S8"/>
    <property type="match status" value="1"/>
</dbReference>
<evidence type="ECO:0000256" key="2">
    <source>
        <dbReference type="ARBA" id="ARBA00022670"/>
    </source>
</evidence>
<dbReference type="KEGG" id="spap:H3Z74_24105"/>
<evidence type="ECO:0000313" key="9">
    <source>
        <dbReference type="Proteomes" id="UP000516148"/>
    </source>
</evidence>
<dbReference type="InterPro" id="IPR050131">
    <property type="entry name" value="Peptidase_S8_subtilisin-like"/>
</dbReference>